<dbReference type="FunFam" id="1.10.10.10:FF:000001">
    <property type="entry name" value="LysR family transcriptional regulator"/>
    <property type="match status" value="1"/>
</dbReference>
<evidence type="ECO:0000313" key="6">
    <source>
        <dbReference type="EMBL" id="RED49781.1"/>
    </source>
</evidence>
<reference evidence="6 7" key="1">
    <citation type="submission" date="2018-07" db="EMBL/GenBank/DDBJ databases">
        <title>Genomic Encyclopedia of Type Strains, Phase III (KMG-III): the genomes of soil and plant-associated and newly described type strains.</title>
        <authorList>
            <person name="Whitman W."/>
        </authorList>
    </citation>
    <scope>NUCLEOTIDE SEQUENCE [LARGE SCALE GENOMIC DNA]</scope>
    <source>
        <strain evidence="6 7">CECT 8488</strain>
    </source>
</reference>
<dbReference type="InterPro" id="IPR036388">
    <property type="entry name" value="WH-like_DNA-bd_sf"/>
</dbReference>
<dbReference type="InterPro" id="IPR000847">
    <property type="entry name" value="LysR_HTH_N"/>
</dbReference>
<evidence type="ECO:0000259" key="5">
    <source>
        <dbReference type="PROSITE" id="PS50931"/>
    </source>
</evidence>
<dbReference type="Gene3D" id="3.40.190.290">
    <property type="match status" value="1"/>
</dbReference>
<keyword evidence="7" id="KW-1185">Reference proteome</keyword>
<dbReference type="GO" id="GO:0003700">
    <property type="term" value="F:DNA-binding transcription factor activity"/>
    <property type="evidence" value="ECO:0007669"/>
    <property type="project" value="InterPro"/>
</dbReference>
<gene>
    <name evidence="6" type="ORF">DFP90_105153</name>
</gene>
<dbReference type="SUPFAM" id="SSF53850">
    <property type="entry name" value="Periplasmic binding protein-like II"/>
    <property type="match status" value="1"/>
</dbReference>
<dbReference type="RefSeq" id="WP_115937032.1">
    <property type="nucleotide sequence ID" value="NZ_QRDW01000005.1"/>
</dbReference>
<evidence type="ECO:0000256" key="1">
    <source>
        <dbReference type="ARBA" id="ARBA00009437"/>
    </source>
</evidence>
<protein>
    <submittedName>
        <fullName evidence="6">LysR family transcriptional regulator</fullName>
    </submittedName>
</protein>
<dbReference type="Gene3D" id="1.10.10.10">
    <property type="entry name" value="Winged helix-like DNA-binding domain superfamily/Winged helix DNA-binding domain"/>
    <property type="match status" value="1"/>
</dbReference>
<dbReference type="EMBL" id="QRDW01000005">
    <property type="protein sequence ID" value="RED49781.1"/>
    <property type="molecule type" value="Genomic_DNA"/>
</dbReference>
<dbReference type="AlphaFoldDB" id="A0A3D9HKG9"/>
<feature type="domain" description="HTH lysR-type" evidence="5">
    <location>
        <begin position="1"/>
        <end position="58"/>
    </location>
</feature>
<comment type="similarity">
    <text evidence="1">Belongs to the LysR transcriptional regulatory family.</text>
</comment>
<dbReference type="PROSITE" id="PS50931">
    <property type="entry name" value="HTH_LYSR"/>
    <property type="match status" value="1"/>
</dbReference>
<dbReference type="InterPro" id="IPR005119">
    <property type="entry name" value="LysR_subst-bd"/>
</dbReference>
<evidence type="ECO:0000313" key="7">
    <source>
        <dbReference type="Proteomes" id="UP000256845"/>
    </source>
</evidence>
<dbReference type="PANTHER" id="PTHR30126">
    <property type="entry name" value="HTH-TYPE TRANSCRIPTIONAL REGULATOR"/>
    <property type="match status" value="1"/>
</dbReference>
<keyword evidence="2" id="KW-0805">Transcription regulation</keyword>
<dbReference type="InterPro" id="IPR036390">
    <property type="entry name" value="WH_DNA-bd_sf"/>
</dbReference>
<accession>A0A3D9HKG9</accession>
<proteinExistence type="inferred from homology"/>
<name>A0A3D9HKG9_9PROT</name>
<keyword evidence="3" id="KW-0238">DNA-binding</keyword>
<keyword evidence="4" id="KW-0804">Transcription</keyword>
<dbReference type="PANTHER" id="PTHR30126:SF77">
    <property type="entry name" value="TRANSCRIPTIONAL REGULATORY PROTEIN"/>
    <property type="match status" value="1"/>
</dbReference>
<sequence length="292" mass="32311">MRLKNLETFVTVVKAGSFRAAAERLYTTQPAISARIAALEENLGVELFDRSKRQVSLKPKGLELLSYAECILKMNAEMELAIADRSSYSGLIRLGSSETLIHTWGPTFLDKVRQTYPKITIELEVDTTLGLRNSLANQEIDIAFLMGPVSEPSMRNRDLCSYPLVWVASPEMNLPDKPLSLSELAGYPMLSYPRKTMPYIALRDAFREASLPSVRIDCSSSLATIIHLATHGAGISVLPREVIEKPISSGELRIIEVDYDFPALEFTVTYPSSGMVPILDLLADMAVEIANN</sequence>
<comment type="caution">
    <text evidence="6">The sequence shown here is derived from an EMBL/GenBank/DDBJ whole genome shotgun (WGS) entry which is preliminary data.</text>
</comment>
<evidence type="ECO:0000256" key="2">
    <source>
        <dbReference type="ARBA" id="ARBA00023015"/>
    </source>
</evidence>
<dbReference type="PRINTS" id="PR00039">
    <property type="entry name" value="HTHLYSR"/>
</dbReference>
<dbReference type="Pfam" id="PF00126">
    <property type="entry name" value="HTH_1"/>
    <property type="match status" value="1"/>
</dbReference>
<evidence type="ECO:0000256" key="4">
    <source>
        <dbReference type="ARBA" id="ARBA00023163"/>
    </source>
</evidence>
<dbReference type="GO" id="GO:0000976">
    <property type="term" value="F:transcription cis-regulatory region binding"/>
    <property type="evidence" value="ECO:0007669"/>
    <property type="project" value="TreeGrafter"/>
</dbReference>
<organism evidence="6 7">
    <name type="scientific">Aestuariispira insulae</name>
    <dbReference type="NCBI Taxonomy" id="1461337"/>
    <lineage>
        <taxon>Bacteria</taxon>
        <taxon>Pseudomonadati</taxon>
        <taxon>Pseudomonadota</taxon>
        <taxon>Alphaproteobacteria</taxon>
        <taxon>Rhodospirillales</taxon>
        <taxon>Kiloniellaceae</taxon>
        <taxon>Aestuariispira</taxon>
    </lineage>
</organism>
<dbReference type="SUPFAM" id="SSF46785">
    <property type="entry name" value="Winged helix' DNA-binding domain"/>
    <property type="match status" value="1"/>
</dbReference>
<dbReference type="Proteomes" id="UP000256845">
    <property type="component" value="Unassembled WGS sequence"/>
</dbReference>
<evidence type="ECO:0000256" key="3">
    <source>
        <dbReference type="ARBA" id="ARBA00023125"/>
    </source>
</evidence>
<dbReference type="CDD" id="cd05466">
    <property type="entry name" value="PBP2_LTTR_substrate"/>
    <property type="match status" value="1"/>
</dbReference>
<dbReference type="Pfam" id="PF03466">
    <property type="entry name" value="LysR_substrate"/>
    <property type="match status" value="1"/>
</dbReference>
<dbReference type="OrthoDB" id="9791253at2"/>